<sequence length="16" mass="2072">MWKSSWWSFVCQWVVL</sequence>
<dbReference type="Proteomes" id="UP001234989">
    <property type="component" value="Chromosome 7"/>
</dbReference>
<name>A0AAF0RCH8_SOLVR</name>
<gene>
    <name evidence="1" type="ORF">MTR67_030315</name>
</gene>
<dbReference type="AlphaFoldDB" id="A0AAF0RCH8"/>
<proteinExistence type="predicted"/>
<organism evidence="1 2">
    <name type="scientific">Solanum verrucosum</name>
    <dbReference type="NCBI Taxonomy" id="315347"/>
    <lineage>
        <taxon>Eukaryota</taxon>
        <taxon>Viridiplantae</taxon>
        <taxon>Streptophyta</taxon>
        <taxon>Embryophyta</taxon>
        <taxon>Tracheophyta</taxon>
        <taxon>Spermatophyta</taxon>
        <taxon>Magnoliopsida</taxon>
        <taxon>eudicotyledons</taxon>
        <taxon>Gunneridae</taxon>
        <taxon>Pentapetalae</taxon>
        <taxon>asterids</taxon>
        <taxon>lamiids</taxon>
        <taxon>Solanales</taxon>
        <taxon>Solanaceae</taxon>
        <taxon>Solanoideae</taxon>
        <taxon>Solaneae</taxon>
        <taxon>Solanum</taxon>
    </lineage>
</organism>
<protein>
    <submittedName>
        <fullName evidence="1">Uncharacterized protein</fullName>
    </submittedName>
</protein>
<evidence type="ECO:0000313" key="2">
    <source>
        <dbReference type="Proteomes" id="UP001234989"/>
    </source>
</evidence>
<keyword evidence="2" id="KW-1185">Reference proteome</keyword>
<reference evidence="1" key="1">
    <citation type="submission" date="2023-08" db="EMBL/GenBank/DDBJ databases">
        <title>A de novo genome assembly of Solanum verrucosum Schlechtendal, a Mexican diploid species geographically isolated from the other diploid A-genome species in potato relatives.</title>
        <authorList>
            <person name="Hosaka K."/>
        </authorList>
    </citation>
    <scope>NUCLEOTIDE SEQUENCE</scope>
    <source>
        <tissue evidence="1">Young leaves</tissue>
    </source>
</reference>
<evidence type="ECO:0000313" key="1">
    <source>
        <dbReference type="EMBL" id="WMV36930.1"/>
    </source>
</evidence>
<accession>A0AAF0RCH8</accession>
<dbReference type="EMBL" id="CP133618">
    <property type="protein sequence ID" value="WMV36930.1"/>
    <property type="molecule type" value="Genomic_DNA"/>
</dbReference>